<gene>
    <name evidence="1" type="ORF">Pla163_02320</name>
</gene>
<accession>A0A518CV81</accession>
<dbReference type="OrthoDB" id="704168at2"/>
<sequence length="161" mass="18032">MPAPLEFEPAIVDAHEQKFEASCIPSCVELVLKLLKRVDFGYYDEQNAWGSTSDGSFGNFNNRVLFGLRFRNLFFEHPRGAAFPLADLFSRISVELDEGRFVIISLASSAGWHMYVVYAQENGEFRAISKASPPHGHVTIAEDKVKAAVAWMQGTDILVYE</sequence>
<keyword evidence="2" id="KW-1185">Reference proteome</keyword>
<dbReference type="RefSeq" id="WP_145182307.1">
    <property type="nucleotide sequence ID" value="NZ_CP036290.1"/>
</dbReference>
<dbReference type="AlphaFoldDB" id="A0A518CV81"/>
<protein>
    <recommendedName>
        <fullName evidence="3">Peptidase C39-like domain-containing protein</fullName>
    </recommendedName>
</protein>
<reference evidence="1 2" key="1">
    <citation type="submission" date="2019-02" db="EMBL/GenBank/DDBJ databases">
        <title>Deep-cultivation of Planctomycetes and their phenomic and genomic characterization uncovers novel biology.</title>
        <authorList>
            <person name="Wiegand S."/>
            <person name="Jogler M."/>
            <person name="Boedeker C."/>
            <person name="Pinto D."/>
            <person name="Vollmers J."/>
            <person name="Rivas-Marin E."/>
            <person name="Kohn T."/>
            <person name="Peeters S.H."/>
            <person name="Heuer A."/>
            <person name="Rast P."/>
            <person name="Oberbeckmann S."/>
            <person name="Bunk B."/>
            <person name="Jeske O."/>
            <person name="Meyerdierks A."/>
            <person name="Storesund J.E."/>
            <person name="Kallscheuer N."/>
            <person name="Luecker S."/>
            <person name="Lage O.M."/>
            <person name="Pohl T."/>
            <person name="Merkel B.J."/>
            <person name="Hornburger P."/>
            <person name="Mueller R.-W."/>
            <person name="Bruemmer F."/>
            <person name="Labrenz M."/>
            <person name="Spormann A.M."/>
            <person name="Op den Camp H."/>
            <person name="Overmann J."/>
            <person name="Amann R."/>
            <person name="Jetten M.S.M."/>
            <person name="Mascher T."/>
            <person name="Medema M.H."/>
            <person name="Devos D.P."/>
            <person name="Kaster A.-K."/>
            <person name="Ovreas L."/>
            <person name="Rohde M."/>
            <person name="Galperin M.Y."/>
            <person name="Jogler C."/>
        </authorList>
    </citation>
    <scope>NUCLEOTIDE SEQUENCE [LARGE SCALE GENOMIC DNA]</scope>
    <source>
        <strain evidence="1 2">Pla163</strain>
    </source>
</reference>
<evidence type="ECO:0000313" key="2">
    <source>
        <dbReference type="Proteomes" id="UP000319342"/>
    </source>
</evidence>
<proteinExistence type="predicted"/>
<dbReference type="EMBL" id="CP036290">
    <property type="protein sequence ID" value="QDU83135.1"/>
    <property type="molecule type" value="Genomic_DNA"/>
</dbReference>
<evidence type="ECO:0008006" key="3">
    <source>
        <dbReference type="Google" id="ProtNLM"/>
    </source>
</evidence>
<name>A0A518CV81_9BACT</name>
<evidence type="ECO:0000313" key="1">
    <source>
        <dbReference type="EMBL" id="QDU83135.1"/>
    </source>
</evidence>
<dbReference type="Proteomes" id="UP000319342">
    <property type="component" value="Chromosome"/>
</dbReference>
<organism evidence="1 2">
    <name type="scientific">Rohdeia mirabilis</name>
    <dbReference type="NCBI Taxonomy" id="2528008"/>
    <lineage>
        <taxon>Bacteria</taxon>
        <taxon>Pseudomonadati</taxon>
        <taxon>Planctomycetota</taxon>
        <taxon>Planctomycetia</taxon>
        <taxon>Planctomycetia incertae sedis</taxon>
        <taxon>Rohdeia</taxon>
    </lineage>
</organism>